<protein>
    <submittedName>
        <fullName evidence="8">HLH domain-containing protein</fullName>
    </submittedName>
</protein>
<organism evidence="8 9">
    <name type="scientific">Cephalotus follicularis</name>
    <name type="common">Albany pitcher plant</name>
    <dbReference type="NCBI Taxonomy" id="3775"/>
    <lineage>
        <taxon>Eukaryota</taxon>
        <taxon>Viridiplantae</taxon>
        <taxon>Streptophyta</taxon>
        <taxon>Embryophyta</taxon>
        <taxon>Tracheophyta</taxon>
        <taxon>Spermatophyta</taxon>
        <taxon>Magnoliopsida</taxon>
        <taxon>eudicotyledons</taxon>
        <taxon>Gunneridae</taxon>
        <taxon>Pentapetalae</taxon>
        <taxon>rosids</taxon>
        <taxon>fabids</taxon>
        <taxon>Oxalidales</taxon>
        <taxon>Cephalotaceae</taxon>
        <taxon>Cephalotus</taxon>
    </lineage>
</organism>
<evidence type="ECO:0000313" key="8">
    <source>
        <dbReference type="EMBL" id="GAV61845.1"/>
    </source>
</evidence>
<dbReference type="CDD" id="cd18914">
    <property type="entry name" value="bHLH_AtORG2_like"/>
    <property type="match status" value="1"/>
</dbReference>
<evidence type="ECO:0000256" key="3">
    <source>
        <dbReference type="ARBA" id="ARBA00023015"/>
    </source>
</evidence>
<dbReference type="STRING" id="3775.A0A1Q3B1S1"/>
<dbReference type="SUPFAM" id="SSF47459">
    <property type="entry name" value="HLH, helix-loop-helix DNA-binding domain"/>
    <property type="match status" value="1"/>
</dbReference>
<reference evidence="9" key="1">
    <citation type="submission" date="2016-04" db="EMBL/GenBank/DDBJ databases">
        <title>Cephalotus genome sequencing.</title>
        <authorList>
            <person name="Fukushima K."/>
            <person name="Hasebe M."/>
            <person name="Fang X."/>
        </authorList>
    </citation>
    <scope>NUCLEOTIDE SEQUENCE [LARGE SCALE GENOMIC DNA]</scope>
    <source>
        <strain evidence="9">cv. St1</strain>
    </source>
</reference>
<keyword evidence="9" id="KW-1185">Reference proteome</keyword>
<dbReference type="GO" id="GO:0090575">
    <property type="term" value="C:RNA polymerase II transcription regulator complex"/>
    <property type="evidence" value="ECO:0007669"/>
    <property type="project" value="TreeGrafter"/>
</dbReference>
<dbReference type="PANTHER" id="PTHR13935">
    <property type="entry name" value="ACHAETE-SCUTE TRANSCRIPTION FACTOR-RELATED"/>
    <property type="match status" value="1"/>
</dbReference>
<dbReference type="OrthoDB" id="1935281at2759"/>
<accession>A0A1Q3B1S1</accession>
<gene>
    <name evidence="8" type="ORF">CFOL_v3_05371</name>
</gene>
<dbReference type="Pfam" id="PF00010">
    <property type="entry name" value="HLH"/>
    <property type="match status" value="1"/>
</dbReference>
<dbReference type="FunFam" id="4.10.280.10:FF:000085">
    <property type="entry name" value="Transcription factor bHLH126"/>
    <property type="match status" value="1"/>
</dbReference>
<sequence>MCIMFPLQQGDELFFKISSNPQSELTIPQDQIWGQSTLDCNDITKDIGDSRRRNFHSMDSEEITIDNNKKKKLHREIEKERRKEMSNLYATLRSLLPLEYIKGKRSISDHVNEAVNYIKHLHKKIEELGVKRDELKKLSTSTDLESRRDKSSINFPRSCVQVHQSCGVVEIVISSRFGEEGLPLSRVLELLLQDGLTVISCVSTKVNERLLYTIHIEANDPPFSDLLGLQEKLIQSISPAS</sequence>
<dbReference type="AlphaFoldDB" id="A0A1Q3B1S1"/>
<evidence type="ECO:0000256" key="1">
    <source>
        <dbReference type="ARBA" id="ARBA00004123"/>
    </source>
</evidence>
<dbReference type="InterPro" id="IPR015660">
    <property type="entry name" value="MASH1/Ascl1a-like"/>
</dbReference>
<comment type="subunit">
    <text evidence="2">Homodimer.</text>
</comment>
<dbReference type="InParanoid" id="A0A1Q3B1S1"/>
<evidence type="ECO:0000259" key="7">
    <source>
        <dbReference type="PROSITE" id="PS50888"/>
    </source>
</evidence>
<evidence type="ECO:0000256" key="2">
    <source>
        <dbReference type="ARBA" id="ARBA00011738"/>
    </source>
</evidence>
<dbReference type="EMBL" id="BDDD01000226">
    <property type="protein sequence ID" value="GAV61845.1"/>
    <property type="molecule type" value="Genomic_DNA"/>
</dbReference>
<dbReference type="GO" id="GO:0046983">
    <property type="term" value="F:protein dimerization activity"/>
    <property type="evidence" value="ECO:0007669"/>
    <property type="project" value="InterPro"/>
</dbReference>
<proteinExistence type="predicted"/>
<feature type="domain" description="BHLH" evidence="7">
    <location>
        <begin position="69"/>
        <end position="121"/>
    </location>
</feature>
<dbReference type="SMART" id="SM00353">
    <property type="entry name" value="HLH"/>
    <property type="match status" value="1"/>
</dbReference>
<dbReference type="PANTHER" id="PTHR13935:SF155">
    <property type="entry name" value="TRANSCRIPTION FACTOR BHLH120-LIKE"/>
    <property type="match status" value="1"/>
</dbReference>
<dbReference type="InterPro" id="IPR036638">
    <property type="entry name" value="HLH_DNA-bd_sf"/>
</dbReference>
<name>A0A1Q3B1S1_CEPFO</name>
<comment type="caution">
    <text evidence="8">The sequence shown here is derived from an EMBL/GenBank/DDBJ whole genome shotgun (WGS) entry which is preliminary data.</text>
</comment>
<dbReference type="GO" id="GO:0000981">
    <property type="term" value="F:DNA-binding transcription factor activity, RNA polymerase II-specific"/>
    <property type="evidence" value="ECO:0007669"/>
    <property type="project" value="TreeGrafter"/>
</dbReference>
<comment type="subcellular location">
    <subcellularLocation>
        <location evidence="1">Nucleus</location>
    </subcellularLocation>
</comment>
<dbReference type="Proteomes" id="UP000187406">
    <property type="component" value="Unassembled WGS sequence"/>
</dbReference>
<keyword evidence="3" id="KW-0805">Transcription regulation</keyword>
<dbReference type="FunCoup" id="A0A1Q3B1S1">
    <property type="interactions" value="75"/>
</dbReference>
<dbReference type="GO" id="GO:0000977">
    <property type="term" value="F:RNA polymerase II transcription regulatory region sequence-specific DNA binding"/>
    <property type="evidence" value="ECO:0007669"/>
    <property type="project" value="TreeGrafter"/>
</dbReference>
<dbReference type="InterPro" id="IPR011598">
    <property type="entry name" value="bHLH_dom"/>
</dbReference>
<evidence type="ECO:0000256" key="6">
    <source>
        <dbReference type="ARBA" id="ARBA00023242"/>
    </source>
</evidence>
<keyword evidence="5" id="KW-0804">Transcription</keyword>
<keyword evidence="6" id="KW-0539">Nucleus</keyword>
<dbReference type="Gene3D" id="4.10.280.10">
    <property type="entry name" value="Helix-loop-helix DNA-binding domain"/>
    <property type="match status" value="1"/>
</dbReference>
<evidence type="ECO:0000313" key="9">
    <source>
        <dbReference type="Proteomes" id="UP000187406"/>
    </source>
</evidence>
<evidence type="ECO:0000256" key="4">
    <source>
        <dbReference type="ARBA" id="ARBA00023125"/>
    </source>
</evidence>
<keyword evidence="4" id="KW-0238">DNA-binding</keyword>
<dbReference type="PROSITE" id="PS50888">
    <property type="entry name" value="BHLH"/>
    <property type="match status" value="1"/>
</dbReference>
<evidence type="ECO:0000256" key="5">
    <source>
        <dbReference type="ARBA" id="ARBA00023163"/>
    </source>
</evidence>